<dbReference type="AlphaFoldDB" id="A0AAV8Q431"/>
<evidence type="ECO:0000313" key="2">
    <source>
        <dbReference type="Proteomes" id="UP001222027"/>
    </source>
</evidence>
<comment type="caution">
    <text evidence="1">The sequence shown here is derived from an EMBL/GenBank/DDBJ whole genome shotgun (WGS) entry which is preliminary data.</text>
</comment>
<protein>
    <submittedName>
        <fullName evidence="1">Uncharacterized protein</fullName>
    </submittedName>
</protein>
<organism evidence="1 2">
    <name type="scientific">Ensete ventricosum</name>
    <name type="common">Abyssinian banana</name>
    <name type="synonym">Musa ensete</name>
    <dbReference type="NCBI Taxonomy" id="4639"/>
    <lineage>
        <taxon>Eukaryota</taxon>
        <taxon>Viridiplantae</taxon>
        <taxon>Streptophyta</taxon>
        <taxon>Embryophyta</taxon>
        <taxon>Tracheophyta</taxon>
        <taxon>Spermatophyta</taxon>
        <taxon>Magnoliopsida</taxon>
        <taxon>Liliopsida</taxon>
        <taxon>Zingiberales</taxon>
        <taxon>Musaceae</taxon>
        <taxon>Ensete</taxon>
    </lineage>
</organism>
<sequence length="79" mass="9262">MAEPERRSKMDAYIDLDLNASSYTFLGDVDPYCSYKLEKHYVFHLDVPSNEKRHNTLNSIRPCEDRLEAFENLHVAVEN</sequence>
<gene>
    <name evidence="1" type="ORF">OPV22_029723</name>
</gene>
<accession>A0AAV8Q431</accession>
<name>A0AAV8Q431_ENSVE</name>
<keyword evidence="2" id="KW-1185">Reference proteome</keyword>
<dbReference type="EMBL" id="JAQQAF010000008">
    <property type="protein sequence ID" value="KAJ8467171.1"/>
    <property type="molecule type" value="Genomic_DNA"/>
</dbReference>
<proteinExistence type="predicted"/>
<evidence type="ECO:0000313" key="1">
    <source>
        <dbReference type="EMBL" id="KAJ8467171.1"/>
    </source>
</evidence>
<reference evidence="1 2" key="1">
    <citation type="submission" date="2022-12" db="EMBL/GenBank/DDBJ databases">
        <title>Chromosome-scale assembly of the Ensete ventricosum genome.</title>
        <authorList>
            <person name="Dussert Y."/>
            <person name="Stocks J."/>
            <person name="Wendawek A."/>
            <person name="Woldeyes F."/>
            <person name="Nichols R.A."/>
            <person name="Borrell J.S."/>
        </authorList>
    </citation>
    <scope>NUCLEOTIDE SEQUENCE [LARGE SCALE GENOMIC DNA]</scope>
    <source>
        <strain evidence="2">cv. Maze</strain>
        <tissue evidence="1">Seeds</tissue>
    </source>
</reference>
<dbReference type="Proteomes" id="UP001222027">
    <property type="component" value="Unassembled WGS sequence"/>
</dbReference>